<name>A0AAW0M2Q4_QUESU</name>
<dbReference type="Pfam" id="PF04227">
    <property type="entry name" value="Indigoidine_A"/>
    <property type="match status" value="1"/>
</dbReference>
<proteinExistence type="predicted"/>
<dbReference type="GO" id="GO:0016798">
    <property type="term" value="F:hydrolase activity, acting on glycosyl bonds"/>
    <property type="evidence" value="ECO:0007669"/>
    <property type="project" value="UniProtKB-KW"/>
</dbReference>
<reference evidence="6" key="3">
    <citation type="submission" date="2023-07" db="EMBL/GenBank/DDBJ databases">
        <title>An improved reference 1 genome and first organelle genomes of Quercus suber.</title>
        <authorList>
            <consortium name="Genosuber Consortium"/>
            <person name="Usie A."/>
            <person name="Serra O."/>
            <person name="Barros P."/>
        </authorList>
    </citation>
    <scope>NUCLEOTIDE SEQUENCE</scope>
    <source>
        <strain evidence="6">HL8</strain>
        <tissue evidence="6">Leaves</tissue>
    </source>
</reference>
<dbReference type="InterPro" id="IPR007342">
    <property type="entry name" value="PsuG"/>
</dbReference>
<evidence type="ECO:0000313" key="6">
    <source>
        <dbReference type="EMBL" id="KAK7858227.1"/>
    </source>
</evidence>
<evidence type="ECO:0000256" key="1">
    <source>
        <dbReference type="ARBA" id="ARBA00022723"/>
    </source>
</evidence>
<dbReference type="GO" id="GO:0046872">
    <property type="term" value="F:metal ion binding"/>
    <property type="evidence" value="ECO:0007669"/>
    <property type="project" value="UniProtKB-KW"/>
</dbReference>
<dbReference type="GO" id="GO:0005737">
    <property type="term" value="C:cytoplasm"/>
    <property type="evidence" value="ECO:0007669"/>
    <property type="project" value="TreeGrafter"/>
</dbReference>
<keyword evidence="1" id="KW-0479">Metal-binding</keyword>
<organism evidence="6">
    <name type="scientific">Quercus suber</name>
    <name type="common">Cork oak</name>
    <dbReference type="NCBI Taxonomy" id="58331"/>
    <lineage>
        <taxon>Eukaryota</taxon>
        <taxon>Viridiplantae</taxon>
        <taxon>Streptophyta</taxon>
        <taxon>Embryophyta</taxon>
        <taxon>Tracheophyta</taxon>
        <taxon>Spermatophyta</taxon>
        <taxon>Magnoliopsida</taxon>
        <taxon>eudicotyledons</taxon>
        <taxon>Gunneridae</taxon>
        <taxon>Pentapetalae</taxon>
        <taxon>rosids</taxon>
        <taxon>fabids</taxon>
        <taxon>Fagales</taxon>
        <taxon>Fagaceae</taxon>
        <taxon>Quercus</taxon>
    </lineage>
</organism>
<reference evidence="6" key="1">
    <citation type="submission" date="2017-12" db="EMBL/GenBank/DDBJ databases">
        <authorList>
            <person name="Barbosa P."/>
            <person name="Usie A."/>
            <person name="Ramos A.M."/>
        </authorList>
    </citation>
    <scope>NUCLEOTIDE SEQUENCE</scope>
    <source>
        <strain evidence="6">HL8</strain>
        <tissue evidence="6">Leaves</tissue>
    </source>
</reference>
<reference evidence="6" key="2">
    <citation type="journal article" date="2018" name="Sci. Data">
        <title>The draft genome sequence of cork oak.</title>
        <authorList>
            <person name="Ramos A.M."/>
            <person name="Usie A."/>
            <person name="Barbosa P."/>
            <person name="Barros P.M."/>
            <person name="Capote T."/>
            <person name="Chaves I."/>
            <person name="Simoes F."/>
            <person name="Abreu I."/>
            <person name="Carrasquinho I."/>
            <person name="Faro C."/>
            <person name="Guimaraes J.B."/>
            <person name="Mendonca D."/>
            <person name="Nobrega F."/>
            <person name="Rodrigues L."/>
            <person name="Saibo N.J.M."/>
            <person name="Varela M.C."/>
            <person name="Egas C."/>
            <person name="Matos J."/>
            <person name="Miguel C.M."/>
            <person name="Oliveira M.M."/>
            <person name="Ricardo C.P."/>
            <person name="Goncalves S."/>
        </authorList>
    </citation>
    <scope>NUCLEOTIDE SEQUENCE [LARGE SCALE GENOMIC DNA]</scope>
    <source>
        <strain evidence="6">HL8</strain>
    </source>
</reference>
<keyword evidence="5 6" id="KW-0326">Glycosidase</keyword>
<dbReference type="Gene3D" id="3.40.1790.10">
    <property type="entry name" value="Indigoidine synthase domain"/>
    <property type="match status" value="1"/>
</dbReference>
<sequence length="121" mass="12826">MASSALARISNLQRHFDPTESNNNEGGSDGFCGDLIKISPEVSEALLRGDAVVALESTIISHGMPYPLNLETAKEVEAIVRTNGAVPATIAILDGIPCVGVYIKLVLVLNMHIRTLGELTV</sequence>
<gene>
    <name evidence="6" type="primary">psuG_0</name>
    <name evidence="6" type="ORF">CFP56_013843</name>
</gene>
<evidence type="ECO:0000256" key="2">
    <source>
        <dbReference type="ARBA" id="ARBA00022801"/>
    </source>
</evidence>
<dbReference type="PANTHER" id="PTHR42909">
    <property type="entry name" value="ZGC:136858"/>
    <property type="match status" value="1"/>
</dbReference>
<dbReference type="PANTHER" id="PTHR42909:SF1">
    <property type="entry name" value="CARBOHYDRATE KINASE PFKB DOMAIN-CONTAINING PROTEIN"/>
    <property type="match status" value="1"/>
</dbReference>
<keyword evidence="3" id="KW-0464">Manganese</keyword>
<protein>
    <submittedName>
        <fullName evidence="6">Pseudouridine-5'-phosphate glycosidase</fullName>
    </submittedName>
</protein>
<keyword evidence="4" id="KW-0456">Lyase</keyword>
<evidence type="ECO:0000256" key="4">
    <source>
        <dbReference type="ARBA" id="ARBA00023239"/>
    </source>
</evidence>
<dbReference type="GO" id="GO:0004730">
    <property type="term" value="F:pseudouridylate synthase activity"/>
    <property type="evidence" value="ECO:0007669"/>
    <property type="project" value="InterPro"/>
</dbReference>
<keyword evidence="2" id="KW-0378">Hydrolase</keyword>
<evidence type="ECO:0000256" key="5">
    <source>
        <dbReference type="ARBA" id="ARBA00023295"/>
    </source>
</evidence>
<dbReference type="AlphaFoldDB" id="A0AAW0M2Q4"/>
<dbReference type="EMBL" id="PKMF04000021">
    <property type="protein sequence ID" value="KAK7858227.1"/>
    <property type="molecule type" value="Genomic_DNA"/>
</dbReference>
<comment type="caution">
    <text evidence="6">The sequence shown here is derived from an EMBL/GenBank/DDBJ whole genome shotgun (WGS) entry which is preliminary data.</text>
</comment>
<dbReference type="SUPFAM" id="SSF110581">
    <property type="entry name" value="Indigoidine synthase A-like"/>
    <property type="match status" value="1"/>
</dbReference>
<evidence type="ECO:0000256" key="3">
    <source>
        <dbReference type="ARBA" id="ARBA00023211"/>
    </source>
</evidence>
<dbReference type="InterPro" id="IPR022830">
    <property type="entry name" value="Indigdn_synthA-like"/>
</dbReference>
<accession>A0AAW0M2Q4</accession>